<protein>
    <recommendedName>
        <fullName evidence="4">Serine-threonine kinase receptor-associated protein</fullName>
    </recommendedName>
</protein>
<dbReference type="EMBL" id="MU070105">
    <property type="protein sequence ID" value="KAF5829879.1"/>
    <property type="molecule type" value="Genomic_DNA"/>
</dbReference>
<gene>
    <name evidence="6" type="ORF">DUNSADRAFT_15394</name>
</gene>
<evidence type="ECO:0000256" key="1">
    <source>
        <dbReference type="ARBA" id="ARBA00022574"/>
    </source>
</evidence>
<comment type="similarity">
    <text evidence="3">Belongs to the WD repeat STRAP family.</text>
</comment>
<sequence length="249" mass="28036">MRPYLLKGHDRPLTQVKFNREGDLFVTCAKNNQPCLWWSDDGKRVGTFEGHNGAVWSCDMTWESDRLITASADQTVRIWDMTNGKEQFQFKMGEPCRACNLSLGEQMLAFTTDAFMGSSPMVHLAKLEDDLSHQTAKTVLGIQAPKGRITRVFWSDMNRTLVTSHDGGFVRKWDSEVGPALQPVQLQHLTTHAGRVPSACVVFLLISFLSISSLVRKHGFFCFLTLYPTVKVSTDLLHPHAVLSRCMTM</sequence>
<evidence type="ECO:0000256" key="3">
    <source>
        <dbReference type="ARBA" id="ARBA00038394"/>
    </source>
</evidence>
<dbReference type="PANTHER" id="PTHR19877:SF1">
    <property type="entry name" value="EUKARYOTIC TRANSLATION INITIATION FACTOR 3 SUBUNIT I"/>
    <property type="match status" value="1"/>
</dbReference>
<dbReference type="PROSITE" id="PS00678">
    <property type="entry name" value="WD_REPEATS_1"/>
    <property type="match status" value="1"/>
</dbReference>
<dbReference type="PROSITE" id="PS50294">
    <property type="entry name" value="WD_REPEATS_REGION"/>
    <property type="match status" value="1"/>
</dbReference>
<organism evidence="6 7">
    <name type="scientific">Dunaliella salina</name>
    <name type="common">Green alga</name>
    <name type="synonym">Protococcus salinus</name>
    <dbReference type="NCBI Taxonomy" id="3046"/>
    <lineage>
        <taxon>Eukaryota</taxon>
        <taxon>Viridiplantae</taxon>
        <taxon>Chlorophyta</taxon>
        <taxon>core chlorophytes</taxon>
        <taxon>Chlorophyceae</taxon>
        <taxon>CS clade</taxon>
        <taxon>Chlamydomonadales</taxon>
        <taxon>Dunaliellaceae</taxon>
        <taxon>Dunaliella</taxon>
    </lineage>
</organism>
<keyword evidence="2" id="KW-0677">Repeat</keyword>
<dbReference type="Gene3D" id="2.130.10.10">
    <property type="entry name" value="YVTN repeat-like/Quinoprotein amine dehydrogenase"/>
    <property type="match status" value="1"/>
</dbReference>
<dbReference type="SMART" id="SM00320">
    <property type="entry name" value="WD40"/>
    <property type="match status" value="3"/>
</dbReference>
<dbReference type="Pfam" id="PF00400">
    <property type="entry name" value="WD40"/>
    <property type="match status" value="2"/>
</dbReference>
<dbReference type="PROSITE" id="PS50082">
    <property type="entry name" value="WD_REPEATS_2"/>
    <property type="match status" value="2"/>
</dbReference>
<dbReference type="InterPro" id="IPR019775">
    <property type="entry name" value="WD40_repeat_CS"/>
</dbReference>
<dbReference type="InterPro" id="IPR001680">
    <property type="entry name" value="WD40_rpt"/>
</dbReference>
<dbReference type="InterPro" id="IPR036322">
    <property type="entry name" value="WD40_repeat_dom_sf"/>
</dbReference>
<dbReference type="Proteomes" id="UP000815325">
    <property type="component" value="Unassembled WGS sequence"/>
</dbReference>
<evidence type="ECO:0000256" key="4">
    <source>
        <dbReference type="ARBA" id="ARBA00040390"/>
    </source>
</evidence>
<proteinExistence type="inferred from homology"/>
<keyword evidence="1 5" id="KW-0853">WD repeat</keyword>
<dbReference type="PANTHER" id="PTHR19877">
    <property type="entry name" value="EUKARYOTIC TRANSLATION INITIATION FACTOR 3 SUBUNIT I"/>
    <property type="match status" value="1"/>
</dbReference>
<evidence type="ECO:0000313" key="7">
    <source>
        <dbReference type="Proteomes" id="UP000815325"/>
    </source>
</evidence>
<dbReference type="InterPro" id="IPR015943">
    <property type="entry name" value="WD40/YVTN_repeat-like_dom_sf"/>
</dbReference>
<reference evidence="6" key="1">
    <citation type="submission" date="2017-08" db="EMBL/GenBank/DDBJ databases">
        <authorList>
            <person name="Polle J.E."/>
            <person name="Barry K."/>
            <person name="Cushman J."/>
            <person name="Schmutz J."/>
            <person name="Tran D."/>
            <person name="Hathwaick L.T."/>
            <person name="Yim W.C."/>
            <person name="Jenkins J."/>
            <person name="Mckie-Krisberg Z.M."/>
            <person name="Prochnik S."/>
            <person name="Lindquist E."/>
            <person name="Dockter R.B."/>
            <person name="Adam C."/>
            <person name="Molina H."/>
            <person name="Bunkerborg J."/>
            <person name="Jin E."/>
            <person name="Buchheim M."/>
            <person name="Magnuson J."/>
        </authorList>
    </citation>
    <scope>NUCLEOTIDE SEQUENCE</scope>
    <source>
        <strain evidence="6">CCAP 19/18</strain>
    </source>
</reference>
<evidence type="ECO:0000256" key="2">
    <source>
        <dbReference type="ARBA" id="ARBA00022737"/>
    </source>
</evidence>
<comment type="caution">
    <text evidence="6">The sequence shown here is derived from an EMBL/GenBank/DDBJ whole genome shotgun (WGS) entry which is preliminary data.</text>
</comment>
<accession>A0ABQ7G5J9</accession>
<evidence type="ECO:0000256" key="5">
    <source>
        <dbReference type="PROSITE-ProRule" id="PRU00221"/>
    </source>
</evidence>
<name>A0ABQ7G5J9_DUNSA</name>
<evidence type="ECO:0000313" key="6">
    <source>
        <dbReference type="EMBL" id="KAF5829879.1"/>
    </source>
</evidence>
<feature type="repeat" description="WD" evidence="5">
    <location>
        <begin position="6"/>
        <end position="37"/>
    </location>
</feature>
<feature type="repeat" description="WD" evidence="5">
    <location>
        <begin position="48"/>
        <end position="89"/>
    </location>
</feature>
<dbReference type="SUPFAM" id="SSF50978">
    <property type="entry name" value="WD40 repeat-like"/>
    <property type="match status" value="1"/>
</dbReference>
<keyword evidence="7" id="KW-1185">Reference proteome</keyword>